<dbReference type="RefSeq" id="WP_110251275.1">
    <property type="nucleotide sequence ID" value="NZ_QJJR01000005.1"/>
</dbReference>
<evidence type="ECO:0000256" key="1">
    <source>
        <dbReference type="SAM" id="Phobius"/>
    </source>
</evidence>
<reference evidence="2 3" key="1">
    <citation type="submission" date="2018-05" db="EMBL/GenBank/DDBJ databases">
        <title>Genomic Encyclopedia of Type Strains, Phase IV (KMG-IV): sequencing the most valuable type-strain genomes for metagenomic binning, comparative biology and taxonomic classification.</title>
        <authorList>
            <person name="Goeker M."/>
        </authorList>
    </citation>
    <scope>NUCLEOTIDE SEQUENCE [LARGE SCALE GENOMIC DNA]</scope>
    <source>
        <strain evidence="2 3">DSM 22440</strain>
    </source>
</reference>
<evidence type="ECO:0000313" key="2">
    <source>
        <dbReference type="EMBL" id="PXW91501.1"/>
    </source>
</evidence>
<feature type="transmembrane region" description="Helical" evidence="1">
    <location>
        <begin position="47"/>
        <end position="66"/>
    </location>
</feature>
<feature type="transmembrane region" description="Helical" evidence="1">
    <location>
        <begin position="122"/>
        <end position="145"/>
    </location>
</feature>
<accession>A0A2V3WEH1</accession>
<name>A0A2V3WEH1_9BACI</name>
<protein>
    <submittedName>
        <fullName evidence="2">Putative membrane protein YesL</fullName>
    </submittedName>
</protein>
<keyword evidence="1" id="KW-1133">Transmembrane helix</keyword>
<dbReference type="EMBL" id="QJJR01000005">
    <property type="protein sequence ID" value="PXW91501.1"/>
    <property type="molecule type" value="Genomic_DNA"/>
</dbReference>
<dbReference type="Proteomes" id="UP000247922">
    <property type="component" value="Unassembled WGS sequence"/>
</dbReference>
<keyword evidence="3" id="KW-1185">Reference proteome</keyword>
<feature type="transmembrane region" description="Helical" evidence="1">
    <location>
        <begin position="96"/>
        <end position="116"/>
    </location>
</feature>
<organism evidence="2 3">
    <name type="scientific">Streptohalobacillus salinus</name>
    <dbReference type="NCBI Taxonomy" id="621096"/>
    <lineage>
        <taxon>Bacteria</taxon>
        <taxon>Bacillati</taxon>
        <taxon>Bacillota</taxon>
        <taxon>Bacilli</taxon>
        <taxon>Bacillales</taxon>
        <taxon>Bacillaceae</taxon>
        <taxon>Streptohalobacillus</taxon>
    </lineage>
</organism>
<dbReference type="AlphaFoldDB" id="A0A2V3WEH1"/>
<feature type="transmembrane region" description="Helical" evidence="1">
    <location>
        <begin position="166"/>
        <end position="184"/>
    </location>
</feature>
<feature type="transmembrane region" description="Helical" evidence="1">
    <location>
        <begin position="190"/>
        <end position="207"/>
    </location>
</feature>
<gene>
    <name evidence="2" type="ORF">DES38_105122</name>
</gene>
<keyword evidence="1" id="KW-0812">Transmembrane</keyword>
<dbReference type="InterPro" id="IPR006938">
    <property type="entry name" value="DUF624"/>
</dbReference>
<proteinExistence type="predicted"/>
<feature type="transmembrane region" description="Helical" evidence="1">
    <location>
        <begin position="21"/>
        <end position="41"/>
    </location>
</feature>
<sequence>MNNNITDKLVYQIASTIYSFFITNVYFMLVISPFIFVFYFAEFTIQNILLYYITLLPFGPAYSALLKTMDKLVTDKLIAPTKDFWRFFRQNFKQALLYWFVKSTIILILLVDIYYASLFAPFLQYVFFILLFFMVLIMIYAFPILTRFEVGLKSLFVVSVYSVFRFVKVSLLNVTTVIAFGIIFYQFPSFISLFLMSLISFFMMYNLQGPLNLLRENFQKNETSQKDKQVKK</sequence>
<dbReference type="OrthoDB" id="2965305at2"/>
<dbReference type="Pfam" id="PF04854">
    <property type="entry name" value="DUF624"/>
    <property type="match status" value="1"/>
</dbReference>
<keyword evidence="1" id="KW-0472">Membrane</keyword>
<comment type="caution">
    <text evidence="2">The sequence shown here is derived from an EMBL/GenBank/DDBJ whole genome shotgun (WGS) entry which is preliminary data.</text>
</comment>
<evidence type="ECO:0000313" key="3">
    <source>
        <dbReference type="Proteomes" id="UP000247922"/>
    </source>
</evidence>